<feature type="domain" description="SWIM-type" evidence="2">
    <location>
        <begin position="49"/>
        <end position="86"/>
    </location>
</feature>
<comment type="caution">
    <text evidence="3">The sequence shown here is derived from an EMBL/GenBank/DDBJ whole genome shotgun (WGS) entry which is preliminary data.</text>
</comment>
<evidence type="ECO:0000259" key="2">
    <source>
        <dbReference type="PROSITE" id="PS50966"/>
    </source>
</evidence>
<reference evidence="3" key="2">
    <citation type="submission" date="2023-01" db="EMBL/GenBank/DDBJ databases">
        <title>Draft genome sequence of Agaribacter marinus strain NBRC 110023.</title>
        <authorList>
            <person name="Sun Q."/>
            <person name="Mori K."/>
        </authorList>
    </citation>
    <scope>NUCLEOTIDE SEQUENCE</scope>
    <source>
        <strain evidence="3">NBRC 110023</strain>
    </source>
</reference>
<accession>A0AA37WGU2</accession>
<keyword evidence="1" id="KW-0479">Metal-binding</keyword>
<sequence length="560" mass="63923">MSEIQSIIQRLSGQAAFEKGKSLFESNAVLDFSVENEQIRGQVQGSFVYDVSLTIIGKTFDGGCSCPASEGFDICKHCVAVLLQYEQRISELDSLLNEGPAERVEGYINTLPAADLKKALFEFVKKDQETLSQWVMFADINLGIFEIKDLKKEITKSLPLKDLWKYEQVRNYFSNARLKVQRLLAVIEKLEADVGIELIEYGLLRYDKVMERIDDSGGFRFGVYYLLERSLVDTFHKLAWDVDRKVDFLNQLNNIEFLSVDFGDIGLKFIKPENKMLEKQYYKTLEATLKSTMSPANKKRIANSLVRYLIDSAQLKKAAEIKASVASTVKDFEVIIDECVSNNELSLASKYIKRAQGFAQHPAERDLLIKASLNIAIKQKDYESAISLAWSTFEQSFSNESYQILLSLYNKTGLDVTALMANAEELILNSIQTDIPERLRNYEPIISFYLETGQFEKAYLIADVQSVSENQLHVLSYTCLTNDMPHKALILYKKLIHQYVSKGTKNDYQIAIDLMLELEEKSSFMPDGKKEIKKLYQELISVNGDRLTFVQLLQLNFSEL</sequence>
<dbReference type="Proteomes" id="UP001156601">
    <property type="component" value="Unassembled WGS sequence"/>
</dbReference>
<evidence type="ECO:0000313" key="4">
    <source>
        <dbReference type="Proteomes" id="UP001156601"/>
    </source>
</evidence>
<keyword evidence="1" id="KW-0863">Zinc-finger</keyword>
<dbReference type="InterPro" id="IPR007527">
    <property type="entry name" value="Znf_SWIM"/>
</dbReference>
<dbReference type="Pfam" id="PF04434">
    <property type="entry name" value="SWIM"/>
    <property type="match status" value="1"/>
</dbReference>
<evidence type="ECO:0000256" key="1">
    <source>
        <dbReference type="PROSITE-ProRule" id="PRU00325"/>
    </source>
</evidence>
<dbReference type="GO" id="GO:0008270">
    <property type="term" value="F:zinc ion binding"/>
    <property type="evidence" value="ECO:0007669"/>
    <property type="project" value="UniProtKB-KW"/>
</dbReference>
<name>A0AA37WGU2_9ALTE</name>
<dbReference type="AlphaFoldDB" id="A0AA37WGU2"/>
<dbReference type="RefSeq" id="WP_284215423.1">
    <property type="nucleotide sequence ID" value="NZ_BSOT01000001.1"/>
</dbReference>
<evidence type="ECO:0000313" key="3">
    <source>
        <dbReference type="EMBL" id="GLR69093.1"/>
    </source>
</evidence>
<reference evidence="3" key="1">
    <citation type="journal article" date="2014" name="Int. J. Syst. Evol. Microbiol.">
        <title>Complete genome sequence of Corynebacterium casei LMG S-19264T (=DSM 44701T), isolated from a smear-ripened cheese.</title>
        <authorList>
            <consortium name="US DOE Joint Genome Institute (JGI-PGF)"/>
            <person name="Walter F."/>
            <person name="Albersmeier A."/>
            <person name="Kalinowski J."/>
            <person name="Ruckert C."/>
        </authorList>
    </citation>
    <scope>NUCLEOTIDE SEQUENCE</scope>
    <source>
        <strain evidence="3">NBRC 110023</strain>
    </source>
</reference>
<dbReference type="EMBL" id="BSOT01000001">
    <property type="protein sequence ID" value="GLR69093.1"/>
    <property type="molecule type" value="Genomic_DNA"/>
</dbReference>
<gene>
    <name evidence="3" type="ORF">GCM10007852_00010</name>
</gene>
<proteinExistence type="predicted"/>
<organism evidence="3 4">
    <name type="scientific">Agaribacter marinus</name>
    <dbReference type="NCBI Taxonomy" id="1431249"/>
    <lineage>
        <taxon>Bacteria</taxon>
        <taxon>Pseudomonadati</taxon>
        <taxon>Pseudomonadota</taxon>
        <taxon>Gammaproteobacteria</taxon>
        <taxon>Alteromonadales</taxon>
        <taxon>Alteromonadaceae</taxon>
        <taxon>Agaribacter</taxon>
    </lineage>
</organism>
<keyword evidence="1" id="KW-0862">Zinc</keyword>
<dbReference type="PROSITE" id="PS50966">
    <property type="entry name" value="ZF_SWIM"/>
    <property type="match status" value="1"/>
</dbReference>
<protein>
    <recommendedName>
        <fullName evidence="2">SWIM-type domain-containing protein</fullName>
    </recommendedName>
</protein>
<keyword evidence="4" id="KW-1185">Reference proteome</keyword>